<sequence length="144" mass="15646">MRVANTADVNAEQLQLGAQVRAFKGVFSFENMVNGNLRHFVARSDQTIHAVVPACTFADGIDVRVRSLAGVVNDDTAAWRDVKAALGGQFVAWTNTGREDDEIDFQFATVGKTHGFARFGAFLNDLFGVFAGVHTHAHAFNFAT</sequence>
<gene>
    <name evidence="1" type="ORF">SDC9_189658</name>
</gene>
<dbReference type="EMBL" id="VSSQ01099600">
    <property type="protein sequence ID" value="MPN42102.1"/>
    <property type="molecule type" value="Genomic_DNA"/>
</dbReference>
<organism evidence="1">
    <name type="scientific">bioreactor metagenome</name>
    <dbReference type="NCBI Taxonomy" id="1076179"/>
    <lineage>
        <taxon>unclassified sequences</taxon>
        <taxon>metagenomes</taxon>
        <taxon>ecological metagenomes</taxon>
    </lineage>
</organism>
<evidence type="ECO:0000313" key="1">
    <source>
        <dbReference type="EMBL" id="MPN42102.1"/>
    </source>
</evidence>
<reference evidence="1" key="1">
    <citation type="submission" date="2019-08" db="EMBL/GenBank/DDBJ databases">
        <authorList>
            <person name="Kucharzyk K."/>
            <person name="Murdoch R.W."/>
            <person name="Higgins S."/>
            <person name="Loffler F."/>
        </authorList>
    </citation>
    <scope>NUCLEOTIDE SEQUENCE</scope>
</reference>
<accession>A0A645HUF5</accession>
<comment type="caution">
    <text evidence="1">The sequence shown here is derived from an EMBL/GenBank/DDBJ whole genome shotgun (WGS) entry which is preliminary data.</text>
</comment>
<name>A0A645HUF5_9ZZZZ</name>
<protein>
    <submittedName>
        <fullName evidence="1">Uncharacterized protein</fullName>
    </submittedName>
</protein>
<dbReference type="AntiFam" id="ANF00211">
    <property type="entry name" value="Shadow ORF (opposite nasD)"/>
</dbReference>
<dbReference type="AlphaFoldDB" id="A0A645HUF5"/>
<proteinExistence type="predicted"/>